<dbReference type="RefSeq" id="WP_109690111.1">
    <property type="nucleotide sequence ID" value="NZ_QGGL01000013.1"/>
</dbReference>
<proteinExistence type="predicted"/>
<protein>
    <submittedName>
        <fullName evidence="3">Undecaprenyl-diphosphatase</fullName>
    </submittedName>
</protein>
<evidence type="ECO:0000256" key="1">
    <source>
        <dbReference type="SAM" id="Phobius"/>
    </source>
</evidence>
<organism evidence="3 4">
    <name type="scientific">Tumebacillus permanentifrigoris</name>
    <dbReference type="NCBI Taxonomy" id="378543"/>
    <lineage>
        <taxon>Bacteria</taxon>
        <taxon>Bacillati</taxon>
        <taxon>Bacillota</taxon>
        <taxon>Bacilli</taxon>
        <taxon>Bacillales</taxon>
        <taxon>Alicyclobacillaceae</taxon>
        <taxon>Tumebacillus</taxon>
    </lineage>
</organism>
<reference evidence="3 4" key="1">
    <citation type="submission" date="2018-05" db="EMBL/GenBank/DDBJ databases">
        <title>Genomic Encyclopedia of Type Strains, Phase IV (KMG-IV): sequencing the most valuable type-strain genomes for metagenomic binning, comparative biology and taxonomic classification.</title>
        <authorList>
            <person name="Goeker M."/>
        </authorList>
    </citation>
    <scope>NUCLEOTIDE SEQUENCE [LARGE SCALE GENOMIC DNA]</scope>
    <source>
        <strain evidence="3 4">DSM 18773</strain>
    </source>
</reference>
<feature type="transmembrane region" description="Helical" evidence="1">
    <location>
        <begin position="117"/>
        <end position="137"/>
    </location>
</feature>
<feature type="domain" description="Phosphatidic acid phosphatase type 2/haloperoxidase" evidence="2">
    <location>
        <begin position="51"/>
        <end position="160"/>
    </location>
</feature>
<feature type="transmembrane region" description="Helical" evidence="1">
    <location>
        <begin position="49"/>
        <end position="67"/>
    </location>
</feature>
<dbReference type="EMBL" id="QGGL01000013">
    <property type="protein sequence ID" value="PWK09600.1"/>
    <property type="molecule type" value="Genomic_DNA"/>
</dbReference>
<dbReference type="Proteomes" id="UP000245634">
    <property type="component" value="Unassembled WGS sequence"/>
</dbReference>
<accession>A0A316D5R3</accession>
<dbReference type="OrthoDB" id="9789113at2"/>
<dbReference type="PANTHER" id="PTHR14969:SF13">
    <property type="entry name" value="AT30094P"/>
    <property type="match status" value="1"/>
</dbReference>
<keyword evidence="1" id="KW-0812">Transmembrane</keyword>
<keyword evidence="1" id="KW-0472">Membrane</keyword>
<keyword evidence="1" id="KW-1133">Transmembrane helix</keyword>
<feature type="transmembrane region" description="Helical" evidence="1">
    <location>
        <begin position="21"/>
        <end position="43"/>
    </location>
</feature>
<dbReference type="InterPro" id="IPR036938">
    <property type="entry name" value="PAP2/HPO_sf"/>
</dbReference>
<dbReference type="InterPro" id="IPR000326">
    <property type="entry name" value="PAP2/HPO"/>
</dbReference>
<dbReference type="SMART" id="SM00014">
    <property type="entry name" value="acidPPc"/>
    <property type="match status" value="1"/>
</dbReference>
<dbReference type="Pfam" id="PF01569">
    <property type="entry name" value="PAP2"/>
    <property type="match status" value="1"/>
</dbReference>
<name>A0A316D5R3_9BACL</name>
<gene>
    <name evidence="3" type="ORF">C7459_11334</name>
</gene>
<comment type="caution">
    <text evidence="3">The sequence shown here is derived from an EMBL/GenBank/DDBJ whole genome shotgun (WGS) entry which is preliminary data.</text>
</comment>
<evidence type="ECO:0000313" key="4">
    <source>
        <dbReference type="Proteomes" id="UP000245634"/>
    </source>
</evidence>
<feature type="transmembrane region" description="Helical" evidence="1">
    <location>
        <begin position="228"/>
        <end position="245"/>
    </location>
</feature>
<sequence>MTQIEILQAIQSIATPWLDKLMIGFSFVGDEEFYIATVPLIYYAVNKRLGVRLAIVLALSMFVNAWLKFLFQAPRPIGVEGVRNLYTSSAPGLSFPSGHSQGSATYWGYLAAVSRKMWFVALAGLLILSIMFSRLYLGVHWPIDVLGGLVFGLLFASALVWADAKFVARLSHNLKLGLGLLVPLALLAGYHETDGMKLAGFLLGGWVGYVVECKHVGMELPKRWTQRIVPSLVGLGVVFAVRMVGKAALPATGYSDLLCYALVGFTATMLVPWLLVKLSWYKGKSHIQ</sequence>
<dbReference type="SUPFAM" id="SSF48317">
    <property type="entry name" value="Acid phosphatase/Vanadium-dependent haloperoxidase"/>
    <property type="match status" value="1"/>
</dbReference>
<evidence type="ECO:0000259" key="2">
    <source>
        <dbReference type="SMART" id="SM00014"/>
    </source>
</evidence>
<keyword evidence="4" id="KW-1185">Reference proteome</keyword>
<feature type="transmembrane region" description="Helical" evidence="1">
    <location>
        <begin position="174"/>
        <end position="191"/>
    </location>
</feature>
<evidence type="ECO:0000313" key="3">
    <source>
        <dbReference type="EMBL" id="PWK09600.1"/>
    </source>
</evidence>
<dbReference type="Gene3D" id="1.20.144.10">
    <property type="entry name" value="Phosphatidic acid phosphatase type 2/haloperoxidase"/>
    <property type="match status" value="1"/>
</dbReference>
<feature type="transmembrane region" description="Helical" evidence="1">
    <location>
        <begin position="257"/>
        <end position="276"/>
    </location>
</feature>
<dbReference type="PANTHER" id="PTHR14969">
    <property type="entry name" value="SPHINGOSINE-1-PHOSPHATE PHOSPHOHYDROLASE"/>
    <property type="match status" value="1"/>
</dbReference>
<feature type="transmembrane region" description="Helical" evidence="1">
    <location>
        <begin position="143"/>
        <end position="162"/>
    </location>
</feature>
<dbReference type="AlphaFoldDB" id="A0A316D5R3"/>